<feature type="transmembrane region" description="Helical" evidence="1">
    <location>
        <begin position="61"/>
        <end position="83"/>
    </location>
</feature>
<keyword evidence="1" id="KW-0812">Transmembrane</keyword>
<accession>A0A315ZGC2</accession>
<feature type="transmembrane region" description="Helical" evidence="1">
    <location>
        <begin position="90"/>
        <end position="109"/>
    </location>
</feature>
<dbReference type="Proteomes" id="UP000245535">
    <property type="component" value="Unassembled WGS sequence"/>
</dbReference>
<reference evidence="2 3" key="1">
    <citation type="submission" date="2018-03" db="EMBL/GenBank/DDBJ databases">
        <title>Genomic Encyclopedia of Archaeal and Bacterial Type Strains, Phase II (KMG-II): from individual species to whole genera.</title>
        <authorList>
            <person name="Goeker M."/>
        </authorList>
    </citation>
    <scope>NUCLEOTIDE SEQUENCE [LARGE SCALE GENOMIC DNA]</scope>
    <source>
        <strain evidence="2 3">DSM 28229</strain>
    </source>
</reference>
<sequence>MIRMKVFKNIMAVLVGLVIGSAVNIGLIVIGPSIIPPPEGFDAIDVESLAEGIHLFKPKHFLFPFLAQALGTFTGALLAYLLAATYKRTFAFAIGFLFLLGGIASIISLESPMWFTLTDLIFAYVPMAWLGTLVGKHLLNKKHARNY</sequence>
<comment type="caution">
    <text evidence="2">The sequence shown here is derived from an EMBL/GenBank/DDBJ whole genome shotgun (WGS) entry which is preliminary data.</text>
</comment>
<gene>
    <name evidence="2" type="ORF">BC781_101539</name>
</gene>
<proteinExistence type="predicted"/>
<protein>
    <submittedName>
        <fullName evidence="2">Uncharacterized protein</fullName>
    </submittedName>
</protein>
<dbReference type="AlphaFoldDB" id="A0A315ZGC2"/>
<keyword evidence="1" id="KW-1133">Transmembrane helix</keyword>
<name>A0A315ZGC2_SEDFL</name>
<evidence type="ECO:0000256" key="1">
    <source>
        <dbReference type="SAM" id="Phobius"/>
    </source>
</evidence>
<evidence type="ECO:0000313" key="3">
    <source>
        <dbReference type="Proteomes" id="UP000245535"/>
    </source>
</evidence>
<keyword evidence="1" id="KW-0472">Membrane</keyword>
<feature type="transmembrane region" description="Helical" evidence="1">
    <location>
        <begin position="121"/>
        <end position="139"/>
    </location>
</feature>
<organism evidence="2 3">
    <name type="scientific">Sediminitomix flava</name>
    <dbReference type="NCBI Taxonomy" id="379075"/>
    <lineage>
        <taxon>Bacteria</taxon>
        <taxon>Pseudomonadati</taxon>
        <taxon>Bacteroidota</taxon>
        <taxon>Cytophagia</taxon>
        <taxon>Cytophagales</taxon>
        <taxon>Flammeovirgaceae</taxon>
        <taxon>Sediminitomix</taxon>
    </lineage>
</organism>
<dbReference type="EMBL" id="QGDO01000001">
    <property type="protein sequence ID" value="PWJ44189.1"/>
    <property type="molecule type" value="Genomic_DNA"/>
</dbReference>
<evidence type="ECO:0000313" key="2">
    <source>
        <dbReference type="EMBL" id="PWJ44189.1"/>
    </source>
</evidence>
<feature type="transmembrane region" description="Helical" evidence="1">
    <location>
        <begin position="12"/>
        <end position="35"/>
    </location>
</feature>
<keyword evidence="3" id="KW-1185">Reference proteome</keyword>